<protein>
    <submittedName>
        <fullName evidence="3">Uncharacterized protein</fullName>
    </submittedName>
</protein>
<feature type="chain" id="PRO_5046172416" evidence="2">
    <location>
        <begin position="28"/>
        <end position="181"/>
    </location>
</feature>
<name>A0ABY6G3I6_9MICO</name>
<dbReference type="EMBL" id="CP107020">
    <property type="protein sequence ID" value="UYG17767.1"/>
    <property type="molecule type" value="Genomic_DNA"/>
</dbReference>
<dbReference type="RefSeq" id="WP_263594975.1">
    <property type="nucleotide sequence ID" value="NZ_CP107020.1"/>
</dbReference>
<gene>
    <name evidence="3" type="ORF">BRM3_04920</name>
</gene>
<feature type="region of interest" description="Disordered" evidence="1">
    <location>
        <begin position="31"/>
        <end position="76"/>
    </location>
</feature>
<sequence>MILSSVPVARRLVRATTGAAAVAIVLAGCGGSPSDSATSATAGTTSQTSSAPASPTSRTPSASPSTSPSTSPAAAVPIAATPPAEPVELADACTAEGAYRLAPGGAVDPALPARDGATLTLALTGTSGAHGDPAAQLTASLHGDVPRPVEPLAVGDSVGIGDWTLSITSVCPDAVEFDLLD</sequence>
<feature type="signal peptide" evidence="2">
    <location>
        <begin position="1"/>
        <end position="27"/>
    </location>
</feature>
<dbReference type="Proteomes" id="UP001164305">
    <property type="component" value="Chromosome"/>
</dbReference>
<reference evidence="3" key="1">
    <citation type="submission" date="2022-10" db="EMBL/GenBank/DDBJ databases">
        <title>Whole-Genome Sequencing of Brachybacterium huguangmaarense BRM-3, Isolated from Betula schmidtii.</title>
        <authorList>
            <person name="Haam D."/>
        </authorList>
    </citation>
    <scope>NUCLEOTIDE SEQUENCE</scope>
    <source>
        <strain evidence="3">BRM-3</strain>
    </source>
</reference>
<organism evidence="3 4">
    <name type="scientific">Brachybacterium huguangmaarense</name>
    <dbReference type="NCBI Taxonomy" id="1652028"/>
    <lineage>
        <taxon>Bacteria</taxon>
        <taxon>Bacillati</taxon>
        <taxon>Actinomycetota</taxon>
        <taxon>Actinomycetes</taxon>
        <taxon>Micrococcales</taxon>
        <taxon>Dermabacteraceae</taxon>
        <taxon>Brachybacterium</taxon>
    </lineage>
</organism>
<keyword evidence="4" id="KW-1185">Reference proteome</keyword>
<evidence type="ECO:0000256" key="2">
    <source>
        <dbReference type="SAM" id="SignalP"/>
    </source>
</evidence>
<evidence type="ECO:0000256" key="1">
    <source>
        <dbReference type="SAM" id="MobiDB-lite"/>
    </source>
</evidence>
<evidence type="ECO:0000313" key="4">
    <source>
        <dbReference type="Proteomes" id="UP001164305"/>
    </source>
</evidence>
<evidence type="ECO:0000313" key="3">
    <source>
        <dbReference type="EMBL" id="UYG17767.1"/>
    </source>
</evidence>
<accession>A0ABY6G3I6</accession>
<proteinExistence type="predicted"/>
<keyword evidence="2" id="KW-0732">Signal</keyword>
<feature type="compositionally biased region" description="Low complexity" evidence="1">
    <location>
        <begin position="32"/>
        <end position="76"/>
    </location>
</feature>